<evidence type="ECO:0000259" key="6">
    <source>
        <dbReference type="Pfam" id="PF00669"/>
    </source>
</evidence>
<evidence type="ECO:0000256" key="1">
    <source>
        <dbReference type="ARBA" id="ARBA00004365"/>
    </source>
</evidence>
<name>A0A1G6NIJ5_9GAMM</name>
<dbReference type="InterPro" id="IPR001492">
    <property type="entry name" value="Flagellin"/>
</dbReference>
<feature type="domain" description="Flagellin N-terminal" evidence="6">
    <location>
        <begin position="5"/>
        <end position="142"/>
    </location>
</feature>
<dbReference type="SUPFAM" id="SSF64518">
    <property type="entry name" value="Phase 1 flagellin"/>
    <property type="match status" value="1"/>
</dbReference>
<keyword evidence="5" id="KW-0975">Bacterial flagellum</keyword>
<evidence type="ECO:0000256" key="3">
    <source>
        <dbReference type="ARBA" id="ARBA00005709"/>
    </source>
</evidence>
<dbReference type="InterPro" id="IPR001029">
    <property type="entry name" value="Flagellin_N"/>
</dbReference>
<dbReference type="NCBIfam" id="TIGR02550">
    <property type="entry name" value="flagell_flgL"/>
    <property type="match status" value="1"/>
</dbReference>
<keyword evidence="4" id="KW-0964">Secreted</keyword>
<protein>
    <submittedName>
        <fullName evidence="7">Flagellar hook-associated protein 3 FlgL</fullName>
    </submittedName>
</protein>
<organism evidence="7 8">
    <name type="scientific">Ectopseudomonas chengduensis</name>
    <dbReference type="NCBI Taxonomy" id="489632"/>
    <lineage>
        <taxon>Bacteria</taxon>
        <taxon>Pseudomonadati</taxon>
        <taxon>Pseudomonadota</taxon>
        <taxon>Gammaproteobacteria</taxon>
        <taxon>Pseudomonadales</taxon>
        <taxon>Pseudomonadaceae</taxon>
        <taxon>Ectopseudomonas</taxon>
    </lineage>
</organism>
<proteinExistence type="inferred from homology"/>
<keyword evidence="8" id="KW-1185">Reference proteome</keyword>
<dbReference type="EMBL" id="FMZQ01000005">
    <property type="protein sequence ID" value="SDC67598.1"/>
    <property type="molecule type" value="Genomic_DNA"/>
</dbReference>
<evidence type="ECO:0000256" key="2">
    <source>
        <dbReference type="ARBA" id="ARBA00004613"/>
    </source>
</evidence>
<dbReference type="InterPro" id="IPR013384">
    <property type="entry name" value="Flagell_FlgL"/>
</dbReference>
<gene>
    <name evidence="7" type="ORF">SAMN05216576_105140</name>
</gene>
<dbReference type="RefSeq" id="WP_055986462.1">
    <property type="nucleotide sequence ID" value="NZ_FMZQ01000005.1"/>
</dbReference>
<dbReference type="Gene3D" id="1.20.1330.10">
    <property type="entry name" value="f41 fragment of flagellin, N-terminal domain"/>
    <property type="match status" value="2"/>
</dbReference>
<comment type="subcellular location">
    <subcellularLocation>
        <location evidence="1">Bacterial flagellum</location>
    </subcellularLocation>
    <subcellularLocation>
        <location evidence="2">Secreted</location>
    </subcellularLocation>
</comment>
<dbReference type="Pfam" id="PF00669">
    <property type="entry name" value="Flagellin_N"/>
    <property type="match status" value="1"/>
</dbReference>
<evidence type="ECO:0000313" key="8">
    <source>
        <dbReference type="Proteomes" id="UP000199467"/>
    </source>
</evidence>
<evidence type="ECO:0000256" key="4">
    <source>
        <dbReference type="ARBA" id="ARBA00022525"/>
    </source>
</evidence>
<dbReference type="PANTHER" id="PTHR42792">
    <property type="entry name" value="FLAGELLIN"/>
    <property type="match status" value="1"/>
</dbReference>
<dbReference type="GO" id="GO:0071973">
    <property type="term" value="P:bacterial-type flagellum-dependent cell motility"/>
    <property type="evidence" value="ECO:0007669"/>
    <property type="project" value="InterPro"/>
</dbReference>
<evidence type="ECO:0000313" key="7">
    <source>
        <dbReference type="EMBL" id="SDC67598.1"/>
    </source>
</evidence>
<reference evidence="8" key="1">
    <citation type="submission" date="2016-10" db="EMBL/GenBank/DDBJ databases">
        <authorList>
            <person name="Varghese N."/>
            <person name="Submissions S."/>
        </authorList>
    </citation>
    <scope>NUCLEOTIDE SEQUENCE [LARGE SCALE GENOMIC DNA]</scope>
    <source>
        <strain evidence="8">DSM 26382</strain>
    </source>
</reference>
<keyword evidence="7" id="KW-0969">Cilium</keyword>
<dbReference type="NCBIfam" id="NF009361">
    <property type="entry name" value="PRK12717.1"/>
    <property type="match status" value="1"/>
</dbReference>
<dbReference type="GO" id="GO:0005198">
    <property type="term" value="F:structural molecule activity"/>
    <property type="evidence" value="ECO:0007669"/>
    <property type="project" value="InterPro"/>
</dbReference>
<dbReference type="GO" id="GO:0005576">
    <property type="term" value="C:extracellular region"/>
    <property type="evidence" value="ECO:0007669"/>
    <property type="project" value="UniProtKB-SubCell"/>
</dbReference>
<evidence type="ECO:0000256" key="5">
    <source>
        <dbReference type="ARBA" id="ARBA00023143"/>
    </source>
</evidence>
<dbReference type="GO" id="GO:0009424">
    <property type="term" value="C:bacterial-type flagellum hook"/>
    <property type="evidence" value="ECO:0007669"/>
    <property type="project" value="InterPro"/>
</dbReference>
<dbReference type="GeneID" id="83642419"/>
<dbReference type="PANTHER" id="PTHR42792:SF1">
    <property type="entry name" value="FLAGELLAR HOOK-ASSOCIATED PROTEIN 3"/>
    <property type="match status" value="1"/>
</dbReference>
<dbReference type="Proteomes" id="UP000199467">
    <property type="component" value="Unassembled WGS sequence"/>
</dbReference>
<comment type="similarity">
    <text evidence="3">Belongs to the bacterial flagellin family.</text>
</comment>
<sequence>MSTRISTPQMFYSNISGYQKGYADIVKTQQQISSGVRIQTPADDPVGAARLLQLDQQQEQLKQYSTNMTTATNSLTNEEALLTSVTNILQKARELTVRAGGGSLSDEDRSAIASELDQITDQLLDLMNSKDASGNYIFAGSKSGVQPFVRNPDGSVTYQGDQTSLSLQVSGSGSLAINDSGWSIFENVVNASRTQSGLDNDPNTDGQRVYLSQGLVANTTQYNKSFRDGQPYTLELVSSTQFRILDVNGNDVTSEASSTSGSFDPVAIDGTTINFRGATFELDVALQDSDGEGSLDDLLTGYSFTFGVAATEVAITRSASNTSTAQITSGSVTNQTAYTTQFPSNGVQIRFTSATDYEVYAQPVLSGSTPISSGALSGTYPDTISFAGVELQISDAAAAGDTFVVQGKSAETQSIFETITSLSATLKTPVAGDTAAQLALRDAVASAISNLDNGMNQVSATQSSIGARLNAIDTLTTENESMQISNTSNQSSIRDTDMAEAISKLVLQLTKLEAAQASFVRISQLSLFNKL</sequence>
<keyword evidence="7" id="KW-0966">Cell projection</keyword>
<keyword evidence="7" id="KW-0282">Flagellum</keyword>
<accession>A0A1G6NIJ5</accession>
<dbReference type="AlphaFoldDB" id="A0A1G6NIJ5"/>